<gene>
    <name evidence="2" type="ORF">SLEP1_g42793</name>
</gene>
<dbReference type="SUPFAM" id="SSF52047">
    <property type="entry name" value="RNI-like"/>
    <property type="match status" value="1"/>
</dbReference>
<dbReference type="Proteomes" id="UP001054252">
    <property type="component" value="Unassembled WGS sequence"/>
</dbReference>
<protein>
    <recommendedName>
        <fullName evidence="1">F-box/LRR-repeat protein 15/At3g58940/PEG3-like LRR domain-containing protein</fullName>
    </recommendedName>
</protein>
<name>A0AAV5LBX6_9ROSI</name>
<comment type="caution">
    <text evidence="2">The sequence shown here is derived from an EMBL/GenBank/DDBJ whole genome shotgun (WGS) entry which is preliminary data.</text>
</comment>
<accession>A0AAV5LBX6</accession>
<proteinExistence type="predicted"/>
<dbReference type="PANTHER" id="PTHR31900">
    <property type="entry name" value="F-BOX/RNI SUPERFAMILY PROTEIN-RELATED"/>
    <property type="match status" value="1"/>
</dbReference>
<keyword evidence="3" id="KW-1185">Reference proteome</keyword>
<dbReference type="EMBL" id="BPVZ01000105">
    <property type="protein sequence ID" value="GKV34419.1"/>
    <property type="molecule type" value="Genomic_DNA"/>
</dbReference>
<dbReference type="InterPro" id="IPR050232">
    <property type="entry name" value="FBL13/AtMIF1-like"/>
</dbReference>
<sequence length="133" mass="15218">MVLKLDMLFPSGIEVPVKVCLPSLKVLHLDNVISFWDDDSANRLLSNCPVLEHLKYKNENEKENCKDIVSHPVLKSLDIDCMTCKGWSDDLKILIDAPSLVDLKYCVCDVNCHTFVNVEHLLKLIFIVYKMKV</sequence>
<organism evidence="2 3">
    <name type="scientific">Rubroshorea leprosula</name>
    <dbReference type="NCBI Taxonomy" id="152421"/>
    <lineage>
        <taxon>Eukaryota</taxon>
        <taxon>Viridiplantae</taxon>
        <taxon>Streptophyta</taxon>
        <taxon>Embryophyta</taxon>
        <taxon>Tracheophyta</taxon>
        <taxon>Spermatophyta</taxon>
        <taxon>Magnoliopsida</taxon>
        <taxon>eudicotyledons</taxon>
        <taxon>Gunneridae</taxon>
        <taxon>Pentapetalae</taxon>
        <taxon>rosids</taxon>
        <taxon>malvids</taxon>
        <taxon>Malvales</taxon>
        <taxon>Dipterocarpaceae</taxon>
        <taxon>Rubroshorea</taxon>
    </lineage>
</organism>
<evidence type="ECO:0000313" key="3">
    <source>
        <dbReference type="Proteomes" id="UP001054252"/>
    </source>
</evidence>
<evidence type="ECO:0000259" key="1">
    <source>
        <dbReference type="Pfam" id="PF24758"/>
    </source>
</evidence>
<feature type="domain" description="F-box/LRR-repeat protein 15/At3g58940/PEG3-like LRR" evidence="1">
    <location>
        <begin position="7"/>
        <end position="124"/>
    </location>
</feature>
<dbReference type="AlphaFoldDB" id="A0AAV5LBX6"/>
<reference evidence="2 3" key="1">
    <citation type="journal article" date="2021" name="Commun. Biol.">
        <title>The genome of Shorea leprosula (Dipterocarpaceae) highlights the ecological relevance of drought in aseasonal tropical rainforests.</title>
        <authorList>
            <person name="Ng K.K.S."/>
            <person name="Kobayashi M.J."/>
            <person name="Fawcett J.A."/>
            <person name="Hatakeyama M."/>
            <person name="Paape T."/>
            <person name="Ng C.H."/>
            <person name="Ang C.C."/>
            <person name="Tnah L.H."/>
            <person name="Lee C.T."/>
            <person name="Nishiyama T."/>
            <person name="Sese J."/>
            <person name="O'Brien M.J."/>
            <person name="Copetti D."/>
            <person name="Mohd Noor M.I."/>
            <person name="Ong R.C."/>
            <person name="Putra M."/>
            <person name="Sireger I.Z."/>
            <person name="Indrioko S."/>
            <person name="Kosugi Y."/>
            <person name="Izuno A."/>
            <person name="Isagi Y."/>
            <person name="Lee S.L."/>
            <person name="Shimizu K.K."/>
        </authorList>
    </citation>
    <scope>NUCLEOTIDE SEQUENCE [LARGE SCALE GENOMIC DNA]</scope>
    <source>
        <strain evidence="2">214</strain>
    </source>
</reference>
<dbReference type="Gene3D" id="3.80.10.10">
    <property type="entry name" value="Ribonuclease Inhibitor"/>
    <property type="match status" value="1"/>
</dbReference>
<dbReference type="InterPro" id="IPR032675">
    <property type="entry name" value="LRR_dom_sf"/>
</dbReference>
<evidence type="ECO:0000313" key="2">
    <source>
        <dbReference type="EMBL" id="GKV34419.1"/>
    </source>
</evidence>
<dbReference type="PANTHER" id="PTHR31900:SF30">
    <property type="entry name" value="SUPERFAMILY PROTEIN, PUTATIVE-RELATED"/>
    <property type="match status" value="1"/>
</dbReference>
<dbReference type="InterPro" id="IPR055411">
    <property type="entry name" value="LRR_FXL15/At3g58940/PEG3-like"/>
</dbReference>
<dbReference type="Pfam" id="PF24758">
    <property type="entry name" value="LRR_At5g56370"/>
    <property type="match status" value="1"/>
</dbReference>